<name>A0A9Q0LJY0_ANAIG</name>
<organism evidence="1 2">
    <name type="scientific">Anaeramoeba ignava</name>
    <name type="common">Anaerobic marine amoeba</name>
    <dbReference type="NCBI Taxonomy" id="1746090"/>
    <lineage>
        <taxon>Eukaryota</taxon>
        <taxon>Metamonada</taxon>
        <taxon>Anaeramoebidae</taxon>
        <taxon>Anaeramoeba</taxon>
    </lineage>
</organism>
<comment type="caution">
    <text evidence="1">The sequence shown here is derived from an EMBL/GenBank/DDBJ whole genome shotgun (WGS) entry which is preliminary data.</text>
</comment>
<gene>
    <name evidence="1" type="ORF">M0811_08353</name>
</gene>
<sequence>MLAIKRALKKYQPQIQEAANRISGLIGKTMEFFFDWDEFMKSSQVEKDDKPKAIEYTVERYIPNIEKAITQIIKDKSGQKVMSVIQKFTIRIIVGETQLRNFSFLFEDDDTTIVFNVLPSQMYYDSSNLEPALRKLLDDTYNLNVWEKNSQAKPIIDEFKKKFTQLIGVEEMKFDIELKLKQFLKSDQVDQDDKGKIFDTIKERYLPNILKAFEGISQNVIGKNMFKNIYKLIIKIHLDNQNSNFSFTLEDEKATLVFNVNASQYYYDSSGLESRLRKLLDDNYNLNIFIASDIAQPQILQFNTKFVKSFELEQFMIELDIQSFLFSTDVDQDDKGKIYNQITERYLPNIFKAYEGIAKDPIGKNVFKNITKLILRTHTDTQNSNFSFTLEDERKTMVFNINYNQYYYDSSGLESRLRKLLDDNYNLNIMLSSNKNETSIIEFNAKFVKSFDLQQFLIELDIQNFLFSTDVDQDDKGKIYNQITERYLPNIFKAFEGIAKDIIGKNIFKNIYKLILRTHTDTQNSNFSFTLEDEKKTMVFNINYNQYYYDSSGLESRLRKLLDDNYNLNVLIENDKMTPLIDKHNQQFKSVPGVDEGFIITLDITSFLFSTNVDQDDKGKIYNQITERYLPNIKKAFEGISKTESGKKVLLMISKLVLRTHTDNQNSNFSFTLEDKDQTLVFNINASQYYYDSSGLESRLRKLLNDNYNLNVWENSSKYEPNINSYSTKFAQLINNEQPIEIRLEMKEFLKSSDIDQDDKGKAFEYISERYLPSILKAYQEVAKTELGKEGLRLFKVVLFRFVSSSLSKSNFSFEYDPESQLLTFFVNHNQAYYSCDGLGSKMQKLLNEIFFLRIKLESIETQKALEQGSLQFSNLISNPFYIMADYTQLLNNSELSVDDKADAIKYVRERYLTGILKQDSGLPHVCRDEDGMEAMRMFSKFIITFNENDQVSNFAVTMDEDSGIFYFWVKPRQFEKLL</sequence>
<accession>A0A9Q0LJY0</accession>
<keyword evidence="2" id="KW-1185">Reference proteome</keyword>
<dbReference type="EMBL" id="JAPDFW010000072">
    <property type="protein sequence ID" value="KAJ5073789.1"/>
    <property type="molecule type" value="Genomic_DNA"/>
</dbReference>
<proteinExistence type="predicted"/>
<dbReference type="AlphaFoldDB" id="A0A9Q0LJY0"/>
<reference evidence="1" key="1">
    <citation type="submission" date="2022-10" db="EMBL/GenBank/DDBJ databases">
        <title>Novel sulphate-reducing endosymbionts in the free-living metamonad Anaeramoeba.</title>
        <authorList>
            <person name="Jerlstrom-Hultqvist J."/>
            <person name="Cepicka I."/>
            <person name="Gallot-Lavallee L."/>
            <person name="Salas-Leiva D."/>
            <person name="Curtis B.A."/>
            <person name="Zahonova K."/>
            <person name="Pipaliya S."/>
            <person name="Dacks J."/>
            <person name="Roger A.J."/>
        </authorList>
    </citation>
    <scope>NUCLEOTIDE SEQUENCE</scope>
    <source>
        <strain evidence="1">BMAN</strain>
    </source>
</reference>
<dbReference type="OrthoDB" id="10568158at2759"/>
<evidence type="ECO:0000313" key="1">
    <source>
        <dbReference type="EMBL" id="KAJ5073789.1"/>
    </source>
</evidence>
<protein>
    <submittedName>
        <fullName evidence="1">Uncharacterized protein</fullName>
    </submittedName>
</protein>
<evidence type="ECO:0000313" key="2">
    <source>
        <dbReference type="Proteomes" id="UP001149090"/>
    </source>
</evidence>
<dbReference type="Proteomes" id="UP001149090">
    <property type="component" value="Unassembled WGS sequence"/>
</dbReference>